<dbReference type="Gene3D" id="3.30.565.10">
    <property type="entry name" value="Histidine kinase-like ATPase, C-terminal domain"/>
    <property type="match status" value="1"/>
</dbReference>
<keyword evidence="4" id="KW-0808">Transferase</keyword>
<dbReference type="STRING" id="1126833.VN24_23425"/>
<evidence type="ECO:0000256" key="1">
    <source>
        <dbReference type="ARBA" id="ARBA00000085"/>
    </source>
</evidence>
<organism evidence="11 12">
    <name type="scientific">Paenibacillus beijingensis</name>
    <dbReference type="NCBI Taxonomy" id="1126833"/>
    <lineage>
        <taxon>Bacteria</taxon>
        <taxon>Bacillati</taxon>
        <taxon>Bacillota</taxon>
        <taxon>Bacilli</taxon>
        <taxon>Bacillales</taxon>
        <taxon>Paenibacillaceae</taxon>
        <taxon>Paenibacillus</taxon>
    </lineage>
</organism>
<dbReference type="InterPro" id="IPR004358">
    <property type="entry name" value="Sig_transdc_His_kin-like_C"/>
</dbReference>
<dbReference type="Proteomes" id="UP000032633">
    <property type="component" value="Chromosome"/>
</dbReference>
<evidence type="ECO:0000256" key="6">
    <source>
        <dbReference type="ARBA" id="ARBA00022777"/>
    </source>
</evidence>
<dbReference type="SMART" id="SM00387">
    <property type="entry name" value="HATPase_c"/>
    <property type="match status" value="1"/>
</dbReference>
<feature type="domain" description="Histidine kinase" evidence="10">
    <location>
        <begin position="314"/>
        <end position="421"/>
    </location>
</feature>
<evidence type="ECO:0000313" key="11">
    <source>
        <dbReference type="EMBL" id="AJY77969.1"/>
    </source>
</evidence>
<dbReference type="InterPro" id="IPR050980">
    <property type="entry name" value="2C_sensor_his_kinase"/>
</dbReference>
<name>A0A0D5NRK9_9BACL</name>
<feature type="transmembrane region" description="Helical" evidence="9">
    <location>
        <begin position="29"/>
        <end position="46"/>
    </location>
</feature>
<evidence type="ECO:0000256" key="7">
    <source>
        <dbReference type="ARBA" id="ARBA00022840"/>
    </source>
</evidence>
<evidence type="ECO:0000256" key="8">
    <source>
        <dbReference type="ARBA" id="ARBA00023012"/>
    </source>
</evidence>
<keyword evidence="9" id="KW-0812">Transmembrane</keyword>
<sequence>MKANTAALILMLFAVPVAGEINFHPFQDPFRFSLATSVFLFFLLWIQRVPPLLSGLLVGIDVVAFRIGWQFIYTGDVSFAELFQLHYPAFFYYLTYAALFQFMKLNQLPYRPLRVGVLSIVSEFIANGVELSFRQSFSLNTPELYAIGTLLLTAVIRTFFVLGFFNIIQLRQSIVNEELQRKEKERILLLVSDLYEESVQLQKTLRDSEEITRECYDLYRGLQNAGSSDEIEHFAQKALRISGQVHDIKKDNQRILAGLSKMIAEQSSADYMNPKDVGHLIVRTNEKYAAVLGKQLQINLHVEEALPPVHVYTMLSLLNNLVANAVEAIRCDGTINISVRRLNEMIEFRVSDNGPGIPLKKRKLIFAPGYTSKYDDSGQPSTGMGLYYIQEVVKSLQGQFELQDDGETGETVFMIQLPVDKIVGKG</sequence>
<evidence type="ECO:0000256" key="2">
    <source>
        <dbReference type="ARBA" id="ARBA00012438"/>
    </source>
</evidence>
<evidence type="ECO:0000256" key="5">
    <source>
        <dbReference type="ARBA" id="ARBA00022741"/>
    </source>
</evidence>
<dbReference type="PRINTS" id="PR00344">
    <property type="entry name" value="BCTRLSENSOR"/>
</dbReference>
<reference evidence="11 12" key="1">
    <citation type="journal article" date="2015" name="J. Biotechnol.">
        <title>Complete genome sequence of Paenibacillus beijingensis 7188(T) (=DSM 24997(T)), a novel rhizobacterium from jujube garden soil.</title>
        <authorList>
            <person name="Kwak Y."/>
            <person name="Shin J.H."/>
        </authorList>
    </citation>
    <scope>NUCLEOTIDE SEQUENCE [LARGE SCALE GENOMIC DNA]</scope>
    <source>
        <strain evidence="11 12">DSM 24997</strain>
    </source>
</reference>
<feature type="transmembrane region" description="Helical" evidence="9">
    <location>
        <begin position="145"/>
        <end position="168"/>
    </location>
</feature>
<dbReference type="AlphaFoldDB" id="A0A0D5NRK9"/>
<feature type="transmembrane region" description="Helical" evidence="9">
    <location>
        <begin position="85"/>
        <end position="103"/>
    </location>
</feature>
<comment type="catalytic activity">
    <reaction evidence="1">
        <text>ATP + protein L-histidine = ADP + protein N-phospho-L-histidine.</text>
        <dbReference type="EC" id="2.7.13.3"/>
    </reaction>
</comment>
<gene>
    <name evidence="11" type="ORF">VN24_23425</name>
</gene>
<dbReference type="PATRIC" id="fig|1126833.4.peg.5155"/>
<dbReference type="InterPro" id="IPR036890">
    <property type="entry name" value="HATPase_C_sf"/>
</dbReference>
<evidence type="ECO:0000256" key="4">
    <source>
        <dbReference type="ARBA" id="ARBA00022679"/>
    </source>
</evidence>
<dbReference type="GO" id="GO:0005524">
    <property type="term" value="F:ATP binding"/>
    <property type="evidence" value="ECO:0007669"/>
    <property type="project" value="UniProtKB-KW"/>
</dbReference>
<keyword evidence="8" id="KW-0902">Two-component regulatory system</keyword>
<keyword evidence="7" id="KW-0067">ATP-binding</keyword>
<dbReference type="KEGG" id="pbj:VN24_23425"/>
<dbReference type="InterPro" id="IPR003594">
    <property type="entry name" value="HATPase_dom"/>
</dbReference>
<protein>
    <recommendedName>
        <fullName evidence="2">histidine kinase</fullName>
        <ecNumber evidence="2">2.7.13.3</ecNumber>
    </recommendedName>
</protein>
<dbReference type="PANTHER" id="PTHR44936">
    <property type="entry name" value="SENSOR PROTEIN CREC"/>
    <property type="match status" value="1"/>
</dbReference>
<evidence type="ECO:0000259" key="10">
    <source>
        <dbReference type="PROSITE" id="PS50109"/>
    </source>
</evidence>
<proteinExistence type="predicted"/>
<dbReference type="RefSeq" id="WP_045673627.1">
    <property type="nucleotide sequence ID" value="NZ_CP011058.1"/>
</dbReference>
<dbReference type="Pfam" id="PF02518">
    <property type="entry name" value="HATPase_c"/>
    <property type="match status" value="1"/>
</dbReference>
<evidence type="ECO:0000256" key="9">
    <source>
        <dbReference type="SAM" id="Phobius"/>
    </source>
</evidence>
<dbReference type="GO" id="GO:0000160">
    <property type="term" value="P:phosphorelay signal transduction system"/>
    <property type="evidence" value="ECO:0007669"/>
    <property type="project" value="UniProtKB-KW"/>
</dbReference>
<dbReference type="CDD" id="cd00075">
    <property type="entry name" value="HATPase"/>
    <property type="match status" value="1"/>
</dbReference>
<feature type="transmembrane region" description="Helical" evidence="9">
    <location>
        <begin position="53"/>
        <end position="73"/>
    </location>
</feature>
<dbReference type="InterPro" id="IPR005467">
    <property type="entry name" value="His_kinase_dom"/>
</dbReference>
<keyword evidence="6 11" id="KW-0418">Kinase</keyword>
<dbReference type="OrthoDB" id="1674512at2"/>
<feature type="transmembrane region" description="Helical" evidence="9">
    <location>
        <begin position="115"/>
        <end position="133"/>
    </location>
</feature>
<dbReference type="EC" id="2.7.13.3" evidence="2"/>
<keyword evidence="3" id="KW-0597">Phosphoprotein</keyword>
<dbReference type="PROSITE" id="PS50109">
    <property type="entry name" value="HIS_KIN"/>
    <property type="match status" value="1"/>
</dbReference>
<keyword evidence="12" id="KW-1185">Reference proteome</keyword>
<keyword evidence="5" id="KW-0547">Nucleotide-binding</keyword>
<keyword evidence="9" id="KW-1133">Transmembrane helix</keyword>
<dbReference type="GO" id="GO:0004673">
    <property type="term" value="F:protein histidine kinase activity"/>
    <property type="evidence" value="ECO:0007669"/>
    <property type="project" value="UniProtKB-EC"/>
</dbReference>
<keyword evidence="9" id="KW-0472">Membrane</keyword>
<dbReference type="SUPFAM" id="SSF55874">
    <property type="entry name" value="ATPase domain of HSP90 chaperone/DNA topoisomerase II/histidine kinase"/>
    <property type="match status" value="1"/>
</dbReference>
<evidence type="ECO:0000256" key="3">
    <source>
        <dbReference type="ARBA" id="ARBA00022553"/>
    </source>
</evidence>
<dbReference type="EMBL" id="CP011058">
    <property type="protein sequence ID" value="AJY77969.1"/>
    <property type="molecule type" value="Genomic_DNA"/>
</dbReference>
<dbReference type="PANTHER" id="PTHR44936:SF9">
    <property type="entry name" value="SENSOR PROTEIN CREC"/>
    <property type="match status" value="1"/>
</dbReference>
<reference evidence="12" key="2">
    <citation type="submission" date="2015-03" db="EMBL/GenBank/DDBJ databases">
        <title>Genome sequence of Paenibacillus beijingensis strain DSM 24997T.</title>
        <authorList>
            <person name="Kwak Y."/>
            <person name="Shin J.-H."/>
        </authorList>
    </citation>
    <scope>NUCLEOTIDE SEQUENCE [LARGE SCALE GENOMIC DNA]</scope>
    <source>
        <strain evidence="12">DSM 24997</strain>
    </source>
</reference>
<evidence type="ECO:0000313" key="12">
    <source>
        <dbReference type="Proteomes" id="UP000032633"/>
    </source>
</evidence>
<dbReference type="HOGENOM" id="CLU_052005_1_0_9"/>
<accession>A0A0D5NRK9</accession>